<evidence type="ECO:0000313" key="7">
    <source>
        <dbReference type="Proteomes" id="UP000326202"/>
    </source>
</evidence>
<reference evidence="6 7" key="1">
    <citation type="submission" date="2019-08" db="EMBL/GenBank/DDBJ databases">
        <title>Hyperibacter terrae gen. nov., sp. nov. and Hyperibacter viscosus sp. nov., two new members in the family Rhodospirillaceae isolated from the rhizosphere of Hypericum perforatum.</title>
        <authorList>
            <person name="Noviana Z."/>
        </authorList>
    </citation>
    <scope>NUCLEOTIDE SEQUENCE [LARGE SCALE GENOMIC DNA]</scope>
    <source>
        <strain evidence="6 7">R5913</strain>
    </source>
</reference>
<dbReference type="Gene3D" id="1.10.10.10">
    <property type="entry name" value="Winged helix-like DNA-binding domain superfamily/Winged helix DNA-binding domain"/>
    <property type="match status" value="1"/>
</dbReference>
<name>A0A5J6MD49_9PROT</name>
<dbReference type="OrthoDB" id="7506954at2"/>
<evidence type="ECO:0000313" key="6">
    <source>
        <dbReference type="EMBL" id="QEX14981.1"/>
    </source>
</evidence>
<keyword evidence="3" id="KW-0238">DNA-binding</keyword>
<evidence type="ECO:0000256" key="1">
    <source>
        <dbReference type="ARBA" id="ARBA00009437"/>
    </source>
</evidence>
<evidence type="ECO:0000259" key="5">
    <source>
        <dbReference type="PROSITE" id="PS50931"/>
    </source>
</evidence>
<dbReference type="SUPFAM" id="SSF53850">
    <property type="entry name" value="Periplasmic binding protein-like II"/>
    <property type="match status" value="1"/>
</dbReference>
<dbReference type="Pfam" id="PF00126">
    <property type="entry name" value="HTH_1"/>
    <property type="match status" value="1"/>
</dbReference>
<keyword evidence="2" id="KW-0805">Transcription regulation</keyword>
<accession>A0A5J6MD49</accession>
<dbReference type="AlphaFoldDB" id="A0A5J6MD49"/>
<evidence type="ECO:0000256" key="4">
    <source>
        <dbReference type="ARBA" id="ARBA00023163"/>
    </source>
</evidence>
<dbReference type="KEGG" id="htq:FRZ44_02610"/>
<sequence length="309" mass="34470">MARLAAPSIQDRFLRNLDWNLLHTFHVIVQSGNLTRAAQKLGRKQPAVSLALRRLEGHLGAALCTRASNHFELTPEGMVVANACEELFQRVGGLPDRLANLPGEVIGHLRIAAITSITSPRYDRVIAAYHQRYPNVQIGVDIVPWADVTRRLTRQLADIGIGPARFLDADFEYSLLYAEPVQLYCGRSHPSFGKTAATPEEIADEGLIMTGGDEPDVISRYRLQYGLGRIVAGQSEHLDEAKRLTIQGVGLCFLPEAFVQMEVEQGLLWPVLQEVERFTSDIHIISLPRERLQLPTRLLLDLLQEIQDG</sequence>
<gene>
    <name evidence="6" type="ORF">FRZ44_02610</name>
</gene>
<proteinExistence type="inferred from homology"/>
<dbReference type="InterPro" id="IPR036388">
    <property type="entry name" value="WH-like_DNA-bd_sf"/>
</dbReference>
<dbReference type="EMBL" id="CP042906">
    <property type="protein sequence ID" value="QEX14981.1"/>
    <property type="molecule type" value="Genomic_DNA"/>
</dbReference>
<dbReference type="RefSeq" id="WP_151175481.1">
    <property type="nucleotide sequence ID" value="NZ_CP042906.1"/>
</dbReference>
<dbReference type="CDD" id="cd05466">
    <property type="entry name" value="PBP2_LTTR_substrate"/>
    <property type="match status" value="1"/>
</dbReference>
<organism evidence="6 7">
    <name type="scientific">Hypericibacter terrae</name>
    <dbReference type="NCBI Taxonomy" id="2602015"/>
    <lineage>
        <taxon>Bacteria</taxon>
        <taxon>Pseudomonadati</taxon>
        <taxon>Pseudomonadota</taxon>
        <taxon>Alphaproteobacteria</taxon>
        <taxon>Rhodospirillales</taxon>
        <taxon>Dongiaceae</taxon>
        <taxon>Hypericibacter</taxon>
    </lineage>
</organism>
<dbReference type="GO" id="GO:0000976">
    <property type="term" value="F:transcription cis-regulatory region binding"/>
    <property type="evidence" value="ECO:0007669"/>
    <property type="project" value="TreeGrafter"/>
</dbReference>
<dbReference type="PANTHER" id="PTHR30126:SF97">
    <property type="entry name" value="HTH-TYPE TRANSCRIPTIONAL REGULATOR ABGR"/>
    <property type="match status" value="1"/>
</dbReference>
<evidence type="ECO:0000256" key="3">
    <source>
        <dbReference type="ARBA" id="ARBA00023125"/>
    </source>
</evidence>
<keyword evidence="7" id="KW-1185">Reference proteome</keyword>
<dbReference type="PRINTS" id="PR00039">
    <property type="entry name" value="HTHLYSR"/>
</dbReference>
<dbReference type="InterPro" id="IPR000847">
    <property type="entry name" value="LysR_HTH_N"/>
</dbReference>
<dbReference type="InterPro" id="IPR036390">
    <property type="entry name" value="WH_DNA-bd_sf"/>
</dbReference>
<comment type="similarity">
    <text evidence="1">Belongs to the LysR transcriptional regulatory family.</text>
</comment>
<protein>
    <submittedName>
        <fullName evidence="6">LysR family transcriptional regulator</fullName>
    </submittedName>
</protein>
<dbReference type="Pfam" id="PF03466">
    <property type="entry name" value="LysR_substrate"/>
    <property type="match status" value="1"/>
</dbReference>
<feature type="domain" description="HTH lysR-type" evidence="5">
    <location>
        <begin position="17"/>
        <end position="74"/>
    </location>
</feature>
<dbReference type="SUPFAM" id="SSF46785">
    <property type="entry name" value="Winged helix' DNA-binding domain"/>
    <property type="match status" value="1"/>
</dbReference>
<dbReference type="GO" id="GO:0003700">
    <property type="term" value="F:DNA-binding transcription factor activity"/>
    <property type="evidence" value="ECO:0007669"/>
    <property type="project" value="InterPro"/>
</dbReference>
<dbReference type="Proteomes" id="UP000326202">
    <property type="component" value="Chromosome"/>
</dbReference>
<evidence type="ECO:0000256" key="2">
    <source>
        <dbReference type="ARBA" id="ARBA00023015"/>
    </source>
</evidence>
<dbReference type="PANTHER" id="PTHR30126">
    <property type="entry name" value="HTH-TYPE TRANSCRIPTIONAL REGULATOR"/>
    <property type="match status" value="1"/>
</dbReference>
<dbReference type="InterPro" id="IPR005119">
    <property type="entry name" value="LysR_subst-bd"/>
</dbReference>
<dbReference type="Gene3D" id="3.40.190.290">
    <property type="match status" value="1"/>
</dbReference>
<dbReference type="PROSITE" id="PS50931">
    <property type="entry name" value="HTH_LYSR"/>
    <property type="match status" value="1"/>
</dbReference>
<keyword evidence="4" id="KW-0804">Transcription</keyword>